<evidence type="ECO:0000313" key="2">
    <source>
        <dbReference type="EMBL" id="CAG8446946.1"/>
    </source>
</evidence>
<name>A0A9N8VEC1_9GLOM</name>
<feature type="compositionally biased region" description="Low complexity" evidence="1">
    <location>
        <begin position="116"/>
        <end position="133"/>
    </location>
</feature>
<feature type="region of interest" description="Disordered" evidence="1">
    <location>
        <begin position="1"/>
        <end position="39"/>
    </location>
</feature>
<protein>
    <submittedName>
        <fullName evidence="2">11980_t:CDS:1</fullName>
    </submittedName>
</protein>
<feature type="compositionally biased region" description="Polar residues" evidence="1">
    <location>
        <begin position="141"/>
        <end position="150"/>
    </location>
</feature>
<feature type="compositionally biased region" description="Low complexity" evidence="1">
    <location>
        <begin position="195"/>
        <end position="209"/>
    </location>
</feature>
<comment type="caution">
    <text evidence="2">The sequence shown here is derived from an EMBL/GenBank/DDBJ whole genome shotgun (WGS) entry which is preliminary data.</text>
</comment>
<accession>A0A9N8VEC1</accession>
<gene>
    <name evidence="2" type="ORF">FCALED_LOCUS967</name>
</gene>
<sequence length="317" mass="35158">MDNNRFSKTRKGNSDFSQGHVNPRFSETEETNHSGEFGLNDPDIIVGRYLIYDSRTRRCYARNNSSFEINTPRDGNHISKMMNVILGRASPNSMKEVTPSAFSRIPPPPPPPNSPPLLSLSPFFPSSPELPSTPIGPPQVIQATPDSTPRNLQNLNTLTDNNSPPYSPFPDSHFAQFDVPSPPVSARGFSPLSNPYYSDDSESSYSNASVHHSPTTPLPTTEISSSSAQRHSQLLRNFNERCDYLSNAPSRNFHDSNLIRNNELSPSPNNYRTNSISTSQSTRLKINPLNYNALNEGTIDYSSSTGSKEPDTLNSYF</sequence>
<proteinExistence type="predicted"/>
<dbReference type="EMBL" id="CAJVPQ010000112">
    <property type="protein sequence ID" value="CAG8446946.1"/>
    <property type="molecule type" value="Genomic_DNA"/>
</dbReference>
<organism evidence="2 3">
    <name type="scientific">Funneliformis caledonium</name>
    <dbReference type="NCBI Taxonomy" id="1117310"/>
    <lineage>
        <taxon>Eukaryota</taxon>
        <taxon>Fungi</taxon>
        <taxon>Fungi incertae sedis</taxon>
        <taxon>Mucoromycota</taxon>
        <taxon>Glomeromycotina</taxon>
        <taxon>Glomeromycetes</taxon>
        <taxon>Glomerales</taxon>
        <taxon>Glomeraceae</taxon>
        <taxon>Funneliformis</taxon>
    </lineage>
</organism>
<feature type="region of interest" description="Disordered" evidence="1">
    <location>
        <begin position="298"/>
        <end position="317"/>
    </location>
</feature>
<evidence type="ECO:0000256" key="1">
    <source>
        <dbReference type="SAM" id="MobiDB-lite"/>
    </source>
</evidence>
<feature type="compositionally biased region" description="Polar residues" evidence="1">
    <location>
        <begin position="210"/>
        <end position="231"/>
    </location>
</feature>
<dbReference type="OrthoDB" id="2428013at2759"/>
<dbReference type="Proteomes" id="UP000789570">
    <property type="component" value="Unassembled WGS sequence"/>
</dbReference>
<evidence type="ECO:0000313" key="3">
    <source>
        <dbReference type="Proteomes" id="UP000789570"/>
    </source>
</evidence>
<keyword evidence="3" id="KW-1185">Reference proteome</keyword>
<feature type="compositionally biased region" description="Polar residues" evidence="1">
    <location>
        <begin position="258"/>
        <end position="280"/>
    </location>
</feature>
<reference evidence="2" key="1">
    <citation type="submission" date="2021-06" db="EMBL/GenBank/DDBJ databases">
        <authorList>
            <person name="Kallberg Y."/>
            <person name="Tangrot J."/>
            <person name="Rosling A."/>
        </authorList>
    </citation>
    <scope>NUCLEOTIDE SEQUENCE</scope>
    <source>
        <strain evidence="2">UK204</strain>
    </source>
</reference>
<dbReference type="AlphaFoldDB" id="A0A9N8VEC1"/>
<feature type="compositionally biased region" description="Pro residues" evidence="1">
    <location>
        <begin position="105"/>
        <end position="115"/>
    </location>
</feature>
<feature type="region of interest" description="Disordered" evidence="1">
    <location>
        <begin position="92"/>
        <end position="179"/>
    </location>
</feature>
<feature type="region of interest" description="Disordered" evidence="1">
    <location>
        <begin position="249"/>
        <end position="280"/>
    </location>
</feature>
<feature type="compositionally biased region" description="Low complexity" evidence="1">
    <location>
        <begin position="151"/>
        <end position="162"/>
    </location>
</feature>
<feature type="region of interest" description="Disordered" evidence="1">
    <location>
        <begin position="195"/>
        <end position="231"/>
    </location>
</feature>